<organism evidence="9 10">
    <name type="scientific">Urochloa decumbens</name>
    <dbReference type="NCBI Taxonomy" id="240449"/>
    <lineage>
        <taxon>Eukaryota</taxon>
        <taxon>Viridiplantae</taxon>
        <taxon>Streptophyta</taxon>
        <taxon>Embryophyta</taxon>
        <taxon>Tracheophyta</taxon>
        <taxon>Spermatophyta</taxon>
        <taxon>Magnoliopsida</taxon>
        <taxon>Liliopsida</taxon>
        <taxon>Poales</taxon>
        <taxon>Poaceae</taxon>
        <taxon>PACMAD clade</taxon>
        <taxon>Panicoideae</taxon>
        <taxon>Panicodae</taxon>
        <taxon>Paniceae</taxon>
        <taxon>Melinidinae</taxon>
        <taxon>Urochloa</taxon>
    </lineage>
</organism>
<protein>
    <recommendedName>
        <fullName evidence="6">WAT1-related protein</fullName>
    </recommendedName>
</protein>
<sequence>MRTLPACCRGSDQTAAAMVEAGEKPMAAAWSVEAVMLPASMVLVQAFTMGALLLSKLALNVGMEPFVLLAYRNLIGAIIVAPFAFYLDRAMIRKVNLKVVGLLSVSALFGIVLAMGLHYYGLRATTPAYSVDFLNLIPVVTFAMAVLLRLEKLAARTLAGRMKMAGAAVCVGGTMLASLYKGKLLQPPWPTHLLLRQWHHPAATAPAHHRNMALGTVYLCGSCLAYALWFIVQVRVARAFPCKYLSTAIACVSGAAQALLIGAAVSHGRAASWRLAWDLQLVAVVYSGAFNTGATFCLISWAISRRGPIYPSMFNSLSLVATTVLDSLLLGTVVSVGSLLGSLLIVIGLYAFLWGKGREMAAAADHHHHQNNNKPNAAVVAAAAPADHHHQNNNKPNAAVAAAAAAADERV</sequence>
<feature type="region of interest" description="Disordered" evidence="7">
    <location>
        <begin position="382"/>
        <end position="401"/>
    </location>
</feature>
<reference evidence="9" key="1">
    <citation type="submission" date="2024-10" db="EMBL/GenBank/DDBJ databases">
        <authorList>
            <person name="Ryan C."/>
        </authorList>
    </citation>
    <scope>NUCLEOTIDE SEQUENCE [LARGE SCALE GENOMIC DNA]</scope>
</reference>
<feature type="transmembrane region" description="Helical" evidence="6">
    <location>
        <begin position="34"/>
        <end position="54"/>
    </location>
</feature>
<evidence type="ECO:0000256" key="5">
    <source>
        <dbReference type="ARBA" id="ARBA00023136"/>
    </source>
</evidence>
<dbReference type="EMBL" id="CAXIPR030007060">
    <property type="protein sequence ID" value="CAM0153143.1"/>
    <property type="molecule type" value="Genomic_DNA"/>
</dbReference>
<evidence type="ECO:0000256" key="3">
    <source>
        <dbReference type="ARBA" id="ARBA00022692"/>
    </source>
</evidence>
<accession>A0ABC9HGY1</accession>
<gene>
    <name evidence="9" type="ORF">URODEC1_LOCUS125889</name>
</gene>
<feature type="transmembrane region" description="Helical" evidence="6">
    <location>
        <begin position="313"/>
        <end position="330"/>
    </location>
</feature>
<dbReference type="InterPro" id="IPR037185">
    <property type="entry name" value="EmrE-like"/>
</dbReference>
<dbReference type="GO" id="GO:0016020">
    <property type="term" value="C:membrane"/>
    <property type="evidence" value="ECO:0007669"/>
    <property type="project" value="UniProtKB-SubCell"/>
</dbReference>
<evidence type="ECO:0000256" key="1">
    <source>
        <dbReference type="ARBA" id="ARBA00004141"/>
    </source>
</evidence>
<feature type="domain" description="EamA" evidence="8">
    <location>
        <begin position="214"/>
        <end position="352"/>
    </location>
</feature>
<dbReference type="InterPro" id="IPR000620">
    <property type="entry name" value="EamA_dom"/>
</dbReference>
<dbReference type="InterPro" id="IPR030184">
    <property type="entry name" value="WAT1-related"/>
</dbReference>
<evidence type="ECO:0000313" key="10">
    <source>
        <dbReference type="Proteomes" id="UP001497457"/>
    </source>
</evidence>
<evidence type="ECO:0000256" key="6">
    <source>
        <dbReference type="RuleBase" id="RU363077"/>
    </source>
</evidence>
<keyword evidence="3 6" id="KW-0812">Transmembrane</keyword>
<keyword evidence="4 6" id="KW-1133">Transmembrane helix</keyword>
<feature type="transmembrane region" description="Helical" evidence="6">
    <location>
        <begin position="99"/>
        <end position="121"/>
    </location>
</feature>
<evidence type="ECO:0000256" key="7">
    <source>
        <dbReference type="SAM" id="MobiDB-lite"/>
    </source>
</evidence>
<feature type="transmembrane region" description="Helical" evidence="6">
    <location>
        <begin position="66"/>
        <end position="87"/>
    </location>
</feature>
<dbReference type="PANTHER" id="PTHR31218">
    <property type="entry name" value="WAT1-RELATED PROTEIN"/>
    <property type="match status" value="1"/>
</dbReference>
<feature type="transmembrane region" description="Helical" evidence="6">
    <location>
        <begin position="133"/>
        <end position="150"/>
    </location>
</feature>
<feature type="transmembrane region" description="Helical" evidence="6">
    <location>
        <begin position="162"/>
        <end position="180"/>
    </location>
</feature>
<keyword evidence="5 6" id="KW-0472">Membrane</keyword>
<dbReference type="SUPFAM" id="SSF103481">
    <property type="entry name" value="Multidrug resistance efflux transporter EmrE"/>
    <property type="match status" value="2"/>
</dbReference>
<feature type="transmembrane region" description="Helical" evidence="6">
    <location>
        <begin position="336"/>
        <end position="354"/>
    </location>
</feature>
<evidence type="ECO:0000256" key="4">
    <source>
        <dbReference type="ARBA" id="ARBA00022989"/>
    </source>
</evidence>
<evidence type="ECO:0000259" key="8">
    <source>
        <dbReference type="Pfam" id="PF00892"/>
    </source>
</evidence>
<feature type="domain" description="EamA" evidence="8">
    <location>
        <begin position="41"/>
        <end position="162"/>
    </location>
</feature>
<name>A0ABC9HGY1_9POAL</name>
<evidence type="ECO:0000256" key="2">
    <source>
        <dbReference type="ARBA" id="ARBA00007635"/>
    </source>
</evidence>
<keyword evidence="10" id="KW-1185">Reference proteome</keyword>
<feature type="transmembrane region" description="Helical" evidence="6">
    <location>
        <begin position="244"/>
        <end position="267"/>
    </location>
</feature>
<dbReference type="Pfam" id="PF00892">
    <property type="entry name" value="EamA"/>
    <property type="match status" value="2"/>
</dbReference>
<feature type="transmembrane region" description="Helical" evidence="6">
    <location>
        <begin position="212"/>
        <end position="232"/>
    </location>
</feature>
<comment type="similarity">
    <text evidence="2 6">Belongs to the drug/metabolite transporter (DMT) superfamily. Plant drug/metabolite exporter (P-DME) (TC 2.A.7.4) family.</text>
</comment>
<dbReference type="Proteomes" id="UP001497457">
    <property type="component" value="Unassembled WGS sequence"/>
</dbReference>
<evidence type="ECO:0000313" key="9">
    <source>
        <dbReference type="EMBL" id="CAM0153143.1"/>
    </source>
</evidence>
<comment type="caution">
    <text evidence="9">The sequence shown here is derived from an EMBL/GenBank/DDBJ whole genome shotgun (WGS) entry which is preliminary data.</text>
</comment>
<proteinExistence type="inferred from homology"/>
<feature type="transmembrane region" description="Helical" evidence="6">
    <location>
        <begin position="279"/>
        <end position="301"/>
    </location>
</feature>
<comment type="subcellular location">
    <subcellularLocation>
        <location evidence="1 6">Membrane</location>
        <topology evidence="1 6">Multi-pass membrane protein</topology>
    </subcellularLocation>
</comment>
<dbReference type="AlphaFoldDB" id="A0ABC9HGY1"/>